<keyword evidence="3" id="KW-1185">Reference proteome</keyword>
<dbReference type="KEGG" id="dap:Dacet_1777"/>
<organism evidence="2 3">
    <name type="scientific">Denitrovibrio acetiphilus (strain DSM 12809 / NBRC 114555 / N2460)</name>
    <dbReference type="NCBI Taxonomy" id="522772"/>
    <lineage>
        <taxon>Bacteria</taxon>
        <taxon>Pseudomonadati</taxon>
        <taxon>Deferribacterota</taxon>
        <taxon>Deferribacteres</taxon>
        <taxon>Deferribacterales</taxon>
        <taxon>Geovibrionaceae</taxon>
        <taxon>Denitrovibrio</taxon>
    </lineage>
</organism>
<gene>
    <name evidence="2" type="ordered locus">Dacet_1777</name>
</gene>
<evidence type="ECO:0000259" key="1">
    <source>
        <dbReference type="Pfam" id="PF07238"/>
    </source>
</evidence>
<feature type="domain" description="PilZ" evidence="1">
    <location>
        <begin position="16"/>
        <end position="136"/>
    </location>
</feature>
<dbReference type="HOGENOM" id="CLU_1822229_0_0_0"/>
<reference evidence="2 3" key="1">
    <citation type="journal article" date="2010" name="Stand. Genomic Sci.">
        <title>Complete genome sequence of Denitrovibrio acetiphilus type strain (N2460).</title>
        <authorList>
            <person name="Kiss H."/>
            <person name="Lang E."/>
            <person name="Lapidus A."/>
            <person name="Copeland A."/>
            <person name="Nolan M."/>
            <person name="Glavina Del Rio T."/>
            <person name="Chen F."/>
            <person name="Lucas S."/>
            <person name="Tice H."/>
            <person name="Cheng J.F."/>
            <person name="Han C."/>
            <person name="Goodwin L."/>
            <person name="Pitluck S."/>
            <person name="Liolios K."/>
            <person name="Pati A."/>
            <person name="Ivanova N."/>
            <person name="Mavromatis K."/>
            <person name="Chen A."/>
            <person name="Palaniappan K."/>
            <person name="Land M."/>
            <person name="Hauser L."/>
            <person name="Chang Y.J."/>
            <person name="Jeffries C.D."/>
            <person name="Detter J.C."/>
            <person name="Brettin T."/>
            <person name="Spring S."/>
            <person name="Rohde M."/>
            <person name="Goker M."/>
            <person name="Woyke T."/>
            <person name="Bristow J."/>
            <person name="Eisen J.A."/>
            <person name="Markowitz V."/>
            <person name="Hugenholtz P."/>
            <person name="Kyrpides N.C."/>
            <person name="Klenk H.P."/>
        </authorList>
    </citation>
    <scope>NUCLEOTIDE SEQUENCE [LARGE SCALE GENOMIC DNA]</scope>
    <source>
        <strain evidence="3">DSM 12809 / NBRC 114555 / N2460</strain>
    </source>
</reference>
<dbReference type="RefSeq" id="WP_013011052.1">
    <property type="nucleotide sequence ID" value="NC_013943.1"/>
</dbReference>
<dbReference type="AlphaFoldDB" id="D4H0M8"/>
<name>D4H0M8_DENA2</name>
<dbReference type="EMBL" id="CP001968">
    <property type="protein sequence ID" value="ADD68541.1"/>
    <property type="molecule type" value="Genomic_DNA"/>
</dbReference>
<dbReference type="Pfam" id="PF07238">
    <property type="entry name" value="PilZ"/>
    <property type="match status" value="1"/>
</dbReference>
<evidence type="ECO:0000313" key="3">
    <source>
        <dbReference type="Proteomes" id="UP000002012"/>
    </source>
</evidence>
<protein>
    <recommendedName>
        <fullName evidence="1">PilZ domain-containing protein</fullName>
    </recommendedName>
</protein>
<dbReference type="eggNOG" id="ENOG503121A">
    <property type="taxonomic scope" value="Bacteria"/>
</dbReference>
<dbReference type="InterPro" id="IPR009875">
    <property type="entry name" value="PilZ_domain"/>
</dbReference>
<sequence>MFKKLMKKSGLKASIKRKFPRGSLAVKLCATILVNYKKGDKTFTYGDCFSIRTYDISSGGLCISHPDRLLAGKVLMINSKNNLKKVKCMDCAMLGVINDEFVNKPLLGKVVWATEKRAGIEFFDINDGDKRKLDKLAKTSF</sequence>
<accession>D4H0M8</accession>
<dbReference type="OrthoDB" id="9837999at2"/>
<dbReference type="InParanoid" id="D4H0M8"/>
<dbReference type="GO" id="GO:0035438">
    <property type="term" value="F:cyclic-di-GMP binding"/>
    <property type="evidence" value="ECO:0007669"/>
    <property type="project" value="InterPro"/>
</dbReference>
<proteinExistence type="predicted"/>
<dbReference type="PaxDb" id="522772-Dacet_1777"/>
<dbReference type="Proteomes" id="UP000002012">
    <property type="component" value="Chromosome"/>
</dbReference>
<evidence type="ECO:0000313" key="2">
    <source>
        <dbReference type="EMBL" id="ADD68541.1"/>
    </source>
</evidence>